<keyword evidence="1" id="KW-1185">Reference proteome</keyword>
<evidence type="ECO:0000313" key="2">
    <source>
        <dbReference type="WBParaSite" id="L893_g13058.t1"/>
    </source>
</evidence>
<organism evidence="1 2">
    <name type="scientific">Steinernema glaseri</name>
    <dbReference type="NCBI Taxonomy" id="37863"/>
    <lineage>
        <taxon>Eukaryota</taxon>
        <taxon>Metazoa</taxon>
        <taxon>Ecdysozoa</taxon>
        <taxon>Nematoda</taxon>
        <taxon>Chromadorea</taxon>
        <taxon>Rhabditida</taxon>
        <taxon>Tylenchina</taxon>
        <taxon>Panagrolaimomorpha</taxon>
        <taxon>Strongyloidoidea</taxon>
        <taxon>Steinernematidae</taxon>
        <taxon>Steinernema</taxon>
    </lineage>
</organism>
<accession>A0A1I7Y5W9</accession>
<protein>
    <submittedName>
        <fullName evidence="2">SAM-dependent methyltransferase</fullName>
    </submittedName>
</protein>
<proteinExistence type="predicted"/>
<reference evidence="2" key="1">
    <citation type="submission" date="2016-11" db="UniProtKB">
        <authorList>
            <consortium name="WormBaseParasite"/>
        </authorList>
    </citation>
    <scope>IDENTIFICATION</scope>
</reference>
<dbReference type="AlphaFoldDB" id="A0A1I7Y5W9"/>
<dbReference type="Proteomes" id="UP000095287">
    <property type="component" value="Unplaced"/>
</dbReference>
<sequence length="91" mass="10054">MSEGTLRVPVIGNGPGSVPGSLFSTIPFKTPDLRTLDESMSVPYNHVSVLNVQTYTYTREQIHPLVHCATQSLRRYGPPLLVVANAMYYMA</sequence>
<name>A0A1I7Y5W9_9BILA</name>
<dbReference type="WBParaSite" id="L893_g13058.t1">
    <property type="protein sequence ID" value="L893_g13058.t1"/>
    <property type="gene ID" value="L893_g13058"/>
</dbReference>
<evidence type="ECO:0000313" key="1">
    <source>
        <dbReference type="Proteomes" id="UP000095287"/>
    </source>
</evidence>